<dbReference type="PANTHER" id="PTHR11108:SF1">
    <property type="entry name" value="FERROCHELATASE, MITOCHONDRIAL"/>
    <property type="match status" value="1"/>
</dbReference>
<evidence type="ECO:0000256" key="6">
    <source>
        <dbReference type="ARBA" id="ARBA00023244"/>
    </source>
</evidence>
<keyword evidence="6 7" id="KW-0627">Porphyrin biosynthesis</keyword>
<dbReference type="InterPro" id="IPR033644">
    <property type="entry name" value="Ferrochelatase_C"/>
</dbReference>
<gene>
    <name evidence="9" type="ORF">BASA50_001768</name>
</gene>
<dbReference type="Proteomes" id="UP001648503">
    <property type="component" value="Unassembled WGS sequence"/>
</dbReference>
<keyword evidence="7" id="KW-0496">Mitochondrion</keyword>
<evidence type="ECO:0000256" key="7">
    <source>
        <dbReference type="RuleBase" id="RU000607"/>
    </source>
</evidence>
<dbReference type="InterPro" id="IPR019772">
    <property type="entry name" value="Ferrochelatase_AS"/>
</dbReference>
<keyword evidence="3 7" id="KW-0408">Iron</keyword>
<dbReference type="InterPro" id="IPR033659">
    <property type="entry name" value="Ferrochelatase_N"/>
</dbReference>
<dbReference type="CDD" id="cd00419">
    <property type="entry name" value="Ferrochelatase_C"/>
    <property type="match status" value="1"/>
</dbReference>
<evidence type="ECO:0000313" key="9">
    <source>
        <dbReference type="EMBL" id="KAH6601090.1"/>
    </source>
</evidence>
<reference evidence="9 10" key="1">
    <citation type="submission" date="2021-02" db="EMBL/GenBank/DDBJ databases">
        <title>Variation within the Batrachochytrium salamandrivorans European outbreak.</title>
        <authorList>
            <person name="Kelly M."/>
            <person name="Pasmans F."/>
            <person name="Shea T.P."/>
            <person name="Munoz J.F."/>
            <person name="Carranza S."/>
            <person name="Cuomo C.A."/>
            <person name="Martel A."/>
        </authorList>
    </citation>
    <scope>NUCLEOTIDE SEQUENCE [LARGE SCALE GENOMIC DNA]</scope>
    <source>
        <strain evidence="9 10">AMFP18/2</strain>
    </source>
</reference>
<dbReference type="PANTHER" id="PTHR11108">
    <property type="entry name" value="FERROCHELATASE"/>
    <property type="match status" value="1"/>
</dbReference>
<dbReference type="CDD" id="cd03411">
    <property type="entry name" value="Ferrochelatase_N"/>
    <property type="match status" value="1"/>
</dbReference>
<sequence>MDSKQPTDHQVLQQVCLFAVTMMMMNTVAAARRLAHVGARSVSRPLSTLIPCRHALPLSHARQSPLLLTSAYSSLPSSPSTVMAAARTKLVSLAAASTDASTTSTTATTATTATATTTTTTTTTTTSPTTQTQTTDVAPRNTKPSNRPPTALLLMNMGGPHTLQEVEPFLFNLFSDKDLIPLPFQAQLAPFITRRRTPKIQEQYAQIGGGSPIRMWTERQGKLVEQLMDKLSPETAPHKSYVAFRYSPPMTDEALRSMEQDGVQRAIALSLYPQYSCSTTGSSLNQLWRSLQEIDPQNKIKWSVIDRWPTHAKLIEVFARHIETSLSHYPEADRKDVVLLFSAHSLPMSVVNRGDPYPAEVAATVYHVMQRLGHSNPYRIVWQSQVGPSQWLGPKTNDAIEGYAKQGVKHLLAIPIAFVSDHVETLFELDIEYGHLAKEKGIDFQRVESLNDDALFIEALAEIVCSHIKSGNAVSSQLSLRCPSCSNSACAKTKNFFSGQQSLI</sequence>
<keyword evidence="7" id="KW-0999">Mitochondrion inner membrane</keyword>
<proteinExistence type="inferred from homology"/>
<evidence type="ECO:0000256" key="2">
    <source>
        <dbReference type="ARBA" id="ARBA00007718"/>
    </source>
</evidence>
<organism evidence="9 10">
    <name type="scientific">Batrachochytrium salamandrivorans</name>
    <dbReference type="NCBI Taxonomy" id="1357716"/>
    <lineage>
        <taxon>Eukaryota</taxon>
        <taxon>Fungi</taxon>
        <taxon>Fungi incertae sedis</taxon>
        <taxon>Chytridiomycota</taxon>
        <taxon>Chytridiomycota incertae sedis</taxon>
        <taxon>Chytridiomycetes</taxon>
        <taxon>Rhizophydiales</taxon>
        <taxon>Rhizophydiales incertae sedis</taxon>
        <taxon>Batrachochytrium</taxon>
    </lineage>
</organism>
<keyword evidence="10" id="KW-1185">Reference proteome</keyword>
<dbReference type="Gene3D" id="3.40.50.1400">
    <property type="match status" value="2"/>
</dbReference>
<evidence type="ECO:0000256" key="4">
    <source>
        <dbReference type="ARBA" id="ARBA00023133"/>
    </source>
</evidence>
<feature type="compositionally biased region" description="Low complexity" evidence="8">
    <location>
        <begin position="97"/>
        <end position="135"/>
    </location>
</feature>
<feature type="region of interest" description="Disordered" evidence="8">
    <location>
        <begin position="97"/>
        <end position="147"/>
    </location>
</feature>
<comment type="similarity">
    <text evidence="2 7">Belongs to the ferrochelatase family.</text>
</comment>
<dbReference type="HAMAP" id="MF_00323">
    <property type="entry name" value="Ferrochelatase"/>
    <property type="match status" value="1"/>
</dbReference>
<evidence type="ECO:0000256" key="1">
    <source>
        <dbReference type="ARBA" id="ARBA00004943"/>
    </source>
</evidence>
<dbReference type="EMBL" id="JAFCIX010000017">
    <property type="protein sequence ID" value="KAH6601090.1"/>
    <property type="molecule type" value="Genomic_DNA"/>
</dbReference>
<name>A0ABQ8FQT9_9FUNG</name>
<comment type="function">
    <text evidence="7">Catalyzes the ferrous insertion into protoporphyrin IX.</text>
</comment>
<keyword evidence="5 7" id="KW-0456">Lyase</keyword>
<protein>
    <recommendedName>
        <fullName evidence="7">Ferrochelatase</fullName>
        <ecNumber evidence="7">4.98.1.1</ecNumber>
    </recommendedName>
</protein>
<keyword evidence="4 7" id="KW-0350">Heme biosynthesis</keyword>
<dbReference type="Pfam" id="PF00762">
    <property type="entry name" value="Ferrochelatase"/>
    <property type="match status" value="1"/>
</dbReference>
<dbReference type="InterPro" id="IPR001015">
    <property type="entry name" value="Ferrochelatase"/>
</dbReference>
<dbReference type="SUPFAM" id="SSF53800">
    <property type="entry name" value="Chelatase"/>
    <property type="match status" value="1"/>
</dbReference>
<comment type="subcellular location">
    <subcellularLocation>
        <location evidence="7">Mitochondrion inner membrane</location>
    </subcellularLocation>
</comment>
<dbReference type="EC" id="4.98.1.1" evidence="7"/>
<comment type="pathway">
    <text evidence="1 7">Porphyrin-containing compound metabolism; protoheme biosynthesis; protoheme from protoporphyrin-IX: step 1/1.</text>
</comment>
<dbReference type="PROSITE" id="PS00534">
    <property type="entry name" value="FERROCHELATASE"/>
    <property type="match status" value="1"/>
</dbReference>
<dbReference type="NCBIfam" id="TIGR00109">
    <property type="entry name" value="hemH"/>
    <property type="match status" value="1"/>
</dbReference>
<keyword evidence="7" id="KW-0472">Membrane</keyword>
<comment type="caution">
    <text evidence="9">The sequence shown here is derived from an EMBL/GenBank/DDBJ whole genome shotgun (WGS) entry which is preliminary data.</text>
</comment>
<evidence type="ECO:0000256" key="3">
    <source>
        <dbReference type="ARBA" id="ARBA00023004"/>
    </source>
</evidence>
<accession>A0ABQ8FQT9</accession>
<evidence type="ECO:0000256" key="5">
    <source>
        <dbReference type="ARBA" id="ARBA00023239"/>
    </source>
</evidence>
<evidence type="ECO:0000313" key="10">
    <source>
        <dbReference type="Proteomes" id="UP001648503"/>
    </source>
</evidence>
<comment type="catalytic activity">
    <reaction evidence="7">
        <text>heme b + 2 H(+) = protoporphyrin IX + Fe(2+)</text>
        <dbReference type="Rhea" id="RHEA:22584"/>
        <dbReference type="ChEBI" id="CHEBI:15378"/>
        <dbReference type="ChEBI" id="CHEBI:29033"/>
        <dbReference type="ChEBI" id="CHEBI:57306"/>
        <dbReference type="ChEBI" id="CHEBI:60344"/>
        <dbReference type="EC" id="4.98.1.1"/>
    </reaction>
</comment>
<evidence type="ECO:0000256" key="8">
    <source>
        <dbReference type="SAM" id="MobiDB-lite"/>
    </source>
</evidence>